<protein>
    <submittedName>
        <fullName evidence="2">Uncharacterized protein</fullName>
    </submittedName>
</protein>
<reference evidence="2" key="1">
    <citation type="submission" date="2022-08" db="EMBL/GenBank/DDBJ databases">
        <authorList>
            <person name="Wang H."/>
        </authorList>
    </citation>
    <scope>NUCLEOTIDE SEQUENCE</scope>
    <source>
        <strain evidence="2">PS10</strain>
    </source>
</reference>
<reference evidence="2" key="2">
    <citation type="journal article" date="2023" name="Microorganisms">
        <title>Isolation and Genomic Characteristics of Cat-Borne Campylobacter felis sp. nov. and Sheep-Borne Campylobacter ovis sp. nov.</title>
        <authorList>
            <person name="Wang H."/>
            <person name="Li Y."/>
            <person name="Gu Y."/>
            <person name="Zhou G."/>
            <person name="Chen X."/>
            <person name="Zhang X."/>
            <person name="Shao Z."/>
            <person name="Zhang J."/>
            <person name="Zhang M."/>
        </authorList>
    </citation>
    <scope>NUCLEOTIDE SEQUENCE</scope>
    <source>
        <strain evidence="2">PS10</strain>
    </source>
</reference>
<evidence type="ECO:0000256" key="1">
    <source>
        <dbReference type="SAM" id="Phobius"/>
    </source>
</evidence>
<keyword evidence="1" id="KW-1133">Transmembrane helix</keyword>
<keyword evidence="1" id="KW-0472">Membrane</keyword>
<evidence type="ECO:0000313" key="3">
    <source>
        <dbReference type="Proteomes" id="UP001173801"/>
    </source>
</evidence>
<keyword evidence="1" id="KW-0812">Transmembrane</keyword>
<proteinExistence type="predicted"/>
<name>A0ABT7HPD6_9BACT</name>
<feature type="transmembrane region" description="Helical" evidence="1">
    <location>
        <begin position="67"/>
        <end position="85"/>
    </location>
</feature>
<dbReference type="RefSeq" id="WP_284937455.1">
    <property type="nucleotide sequence ID" value="NZ_JANURM010000004.1"/>
</dbReference>
<dbReference type="EMBL" id="JANURM010000004">
    <property type="protein sequence ID" value="MDL0088797.1"/>
    <property type="molecule type" value="Genomic_DNA"/>
</dbReference>
<feature type="transmembrane region" description="Helical" evidence="1">
    <location>
        <begin position="21"/>
        <end position="47"/>
    </location>
</feature>
<sequence>MRILSLKQCKSFWQKLMGKSGKILAFLAVLGVFVWFLLNYVFGFIFVFDENLSGASSDEIPSEISGYFEFLIAILLAGSVVIWATKRIKKSL</sequence>
<gene>
    <name evidence="2" type="ORF">NYG85_05355</name>
</gene>
<organism evidence="2 3">
    <name type="scientific">Campylobacter gastrosuis</name>
    <dbReference type="NCBI Taxonomy" id="2974576"/>
    <lineage>
        <taxon>Bacteria</taxon>
        <taxon>Pseudomonadati</taxon>
        <taxon>Campylobacterota</taxon>
        <taxon>Epsilonproteobacteria</taxon>
        <taxon>Campylobacterales</taxon>
        <taxon>Campylobacteraceae</taxon>
        <taxon>Campylobacter</taxon>
    </lineage>
</organism>
<keyword evidence="3" id="KW-1185">Reference proteome</keyword>
<accession>A0ABT7HPD6</accession>
<comment type="caution">
    <text evidence="2">The sequence shown here is derived from an EMBL/GenBank/DDBJ whole genome shotgun (WGS) entry which is preliminary data.</text>
</comment>
<dbReference type="Proteomes" id="UP001173801">
    <property type="component" value="Unassembled WGS sequence"/>
</dbReference>
<evidence type="ECO:0000313" key="2">
    <source>
        <dbReference type="EMBL" id="MDL0088797.1"/>
    </source>
</evidence>